<keyword evidence="3 4" id="KW-0067">ATP-binding</keyword>
<dbReference type="InterPro" id="IPR052032">
    <property type="entry name" value="ATP-dep_AA_Ligase"/>
</dbReference>
<keyword evidence="1 6" id="KW-0436">Ligase</keyword>
<name>A0A1T4ZQR7_9FIRM</name>
<dbReference type="AlphaFoldDB" id="A0A1T4ZQR7"/>
<dbReference type="Proteomes" id="UP000243406">
    <property type="component" value="Unassembled WGS sequence"/>
</dbReference>
<keyword evidence="7" id="KW-1185">Reference proteome</keyword>
<dbReference type="InterPro" id="IPR011761">
    <property type="entry name" value="ATP-grasp"/>
</dbReference>
<keyword evidence="2 4" id="KW-0547">Nucleotide-binding</keyword>
<dbReference type="GO" id="GO:0046872">
    <property type="term" value="F:metal ion binding"/>
    <property type="evidence" value="ECO:0007669"/>
    <property type="project" value="InterPro"/>
</dbReference>
<evidence type="ECO:0000259" key="5">
    <source>
        <dbReference type="PROSITE" id="PS50975"/>
    </source>
</evidence>
<dbReference type="GO" id="GO:0005524">
    <property type="term" value="F:ATP binding"/>
    <property type="evidence" value="ECO:0007669"/>
    <property type="project" value="UniProtKB-UniRule"/>
</dbReference>
<dbReference type="GO" id="GO:0016874">
    <property type="term" value="F:ligase activity"/>
    <property type="evidence" value="ECO:0007669"/>
    <property type="project" value="UniProtKB-KW"/>
</dbReference>
<evidence type="ECO:0000313" key="6">
    <source>
        <dbReference type="EMBL" id="SKB24889.1"/>
    </source>
</evidence>
<dbReference type="PANTHER" id="PTHR43585">
    <property type="entry name" value="FUMIPYRROLE BIOSYNTHESIS PROTEIN C"/>
    <property type="match status" value="1"/>
</dbReference>
<dbReference type="Pfam" id="PF13535">
    <property type="entry name" value="ATP-grasp_4"/>
    <property type="match status" value="1"/>
</dbReference>
<reference evidence="7" key="1">
    <citation type="submission" date="2017-02" db="EMBL/GenBank/DDBJ databases">
        <authorList>
            <person name="Varghese N."/>
            <person name="Submissions S."/>
        </authorList>
    </citation>
    <scope>NUCLEOTIDE SEQUENCE [LARGE SCALE GENOMIC DNA]</scope>
    <source>
        <strain evidence="7">ATCC 35199</strain>
    </source>
</reference>
<dbReference type="EMBL" id="FUYN01000001">
    <property type="protein sequence ID" value="SKB24889.1"/>
    <property type="molecule type" value="Genomic_DNA"/>
</dbReference>
<evidence type="ECO:0000313" key="7">
    <source>
        <dbReference type="Proteomes" id="UP000243406"/>
    </source>
</evidence>
<evidence type="ECO:0000256" key="1">
    <source>
        <dbReference type="ARBA" id="ARBA00022598"/>
    </source>
</evidence>
<dbReference type="PANTHER" id="PTHR43585:SF2">
    <property type="entry name" value="ATP-GRASP ENZYME FSQD"/>
    <property type="match status" value="1"/>
</dbReference>
<evidence type="ECO:0000256" key="2">
    <source>
        <dbReference type="ARBA" id="ARBA00022741"/>
    </source>
</evidence>
<feature type="domain" description="ATP-grasp" evidence="5">
    <location>
        <begin position="107"/>
        <end position="300"/>
    </location>
</feature>
<dbReference type="PROSITE" id="PS50975">
    <property type="entry name" value="ATP_GRASP"/>
    <property type="match status" value="1"/>
</dbReference>
<accession>A0A1T4ZQR7</accession>
<proteinExistence type="predicted"/>
<sequence>MKLMILGGGSCQVNAINKAKEFGHEVIVADYLDNPPGREIADTFVKASTFDYGRCLEEAKKFNINGVMTLGTDQPVLTCAKVSEELGLPFCIDVETAVNVTNKSKMKQIFEKNNIPTANFRFISKNFMEEELSNLNPPFVIKPIDSQGQRGVYKLNTIEEIKTDIDSVLTFSRANIALIEEYYESDEITVSGWVYNKKLKILTITDRNTFSSGKHIGICKSHVFPSKYYDKYYKEIHDISERITTAFDIENGPIYYQLLIGNRGIIVNEIAARIGGAYEDIFIPIITGVDFLDFLIKSSLGEKIDISKIENYDIDKNKEFLKVIMLFAKPGLINKMTDINEIVSMNGVLAAGYNYKAGDILGDIQDARLRVGYVVIKGDNKVNLDENIDRVFSKLKIYNEHNENILLDLEN</sequence>
<organism evidence="6 7">
    <name type="scientific">Acetoanaerobium noterae</name>
    <dbReference type="NCBI Taxonomy" id="745369"/>
    <lineage>
        <taxon>Bacteria</taxon>
        <taxon>Bacillati</taxon>
        <taxon>Bacillota</taxon>
        <taxon>Clostridia</taxon>
        <taxon>Peptostreptococcales</taxon>
        <taxon>Filifactoraceae</taxon>
        <taxon>Acetoanaerobium</taxon>
    </lineage>
</organism>
<protein>
    <submittedName>
        <fullName evidence="6">Phosphoribosylamine-glycine ligase</fullName>
    </submittedName>
</protein>
<evidence type="ECO:0000256" key="4">
    <source>
        <dbReference type="PROSITE-ProRule" id="PRU00409"/>
    </source>
</evidence>
<dbReference type="Gene3D" id="3.40.50.20">
    <property type="match status" value="1"/>
</dbReference>
<gene>
    <name evidence="6" type="ORF">SAMN02745120_0205</name>
</gene>
<dbReference type="InterPro" id="IPR040570">
    <property type="entry name" value="LAL_C2"/>
</dbReference>
<dbReference type="Pfam" id="PF18603">
    <property type="entry name" value="LAL_C2"/>
    <property type="match status" value="1"/>
</dbReference>
<dbReference type="Gene3D" id="3.30.470.20">
    <property type="entry name" value="ATP-grasp fold, B domain"/>
    <property type="match status" value="1"/>
</dbReference>
<dbReference type="SUPFAM" id="SSF56059">
    <property type="entry name" value="Glutathione synthetase ATP-binding domain-like"/>
    <property type="match status" value="1"/>
</dbReference>
<evidence type="ECO:0000256" key="3">
    <source>
        <dbReference type="ARBA" id="ARBA00022840"/>
    </source>
</evidence>